<dbReference type="PRINTS" id="PR00080">
    <property type="entry name" value="SDRFAMILY"/>
</dbReference>
<comment type="caution">
    <text evidence="5">The sequence shown here is derived from an EMBL/GenBank/DDBJ whole genome shotgun (WGS) entry which is preliminary data.</text>
</comment>
<keyword evidence="6" id="KW-1185">Reference proteome</keyword>
<keyword evidence="2" id="KW-0560">Oxidoreductase</keyword>
<dbReference type="Gene3D" id="3.40.50.720">
    <property type="entry name" value="NAD(P)-binding Rossmann-like Domain"/>
    <property type="match status" value="1"/>
</dbReference>
<name>A0ABP6Q6X8_9ACTN</name>
<feature type="domain" description="Ketoreductase" evidence="4">
    <location>
        <begin position="8"/>
        <end position="188"/>
    </location>
</feature>
<dbReference type="Proteomes" id="UP001501237">
    <property type="component" value="Unassembled WGS sequence"/>
</dbReference>
<protein>
    <submittedName>
        <fullName evidence="5">SDR family oxidoreductase</fullName>
    </submittedName>
</protein>
<dbReference type="PRINTS" id="PR00081">
    <property type="entry name" value="GDHRDH"/>
</dbReference>
<dbReference type="Pfam" id="PF00106">
    <property type="entry name" value="adh_short"/>
    <property type="match status" value="1"/>
</dbReference>
<dbReference type="SMART" id="SM00822">
    <property type="entry name" value="PKS_KR"/>
    <property type="match status" value="1"/>
</dbReference>
<dbReference type="InterPro" id="IPR057326">
    <property type="entry name" value="KR_dom"/>
</dbReference>
<dbReference type="InterPro" id="IPR002347">
    <property type="entry name" value="SDR_fam"/>
</dbReference>
<dbReference type="PANTHER" id="PTHR43115:SF4">
    <property type="entry name" value="DEHYDROGENASE_REDUCTASE SDR FAMILY MEMBER 11"/>
    <property type="match status" value="1"/>
</dbReference>
<evidence type="ECO:0000313" key="6">
    <source>
        <dbReference type="Proteomes" id="UP001501237"/>
    </source>
</evidence>
<evidence type="ECO:0000256" key="1">
    <source>
        <dbReference type="ARBA" id="ARBA00006484"/>
    </source>
</evidence>
<dbReference type="SUPFAM" id="SSF51735">
    <property type="entry name" value="NAD(P)-binding Rossmann-fold domains"/>
    <property type="match status" value="1"/>
</dbReference>
<organism evidence="5 6">
    <name type="scientific">Actinocorallia longicatena</name>
    <dbReference type="NCBI Taxonomy" id="111803"/>
    <lineage>
        <taxon>Bacteria</taxon>
        <taxon>Bacillati</taxon>
        <taxon>Actinomycetota</taxon>
        <taxon>Actinomycetes</taxon>
        <taxon>Streptosporangiales</taxon>
        <taxon>Thermomonosporaceae</taxon>
        <taxon>Actinocorallia</taxon>
    </lineage>
</organism>
<sequence length="245" mass="25431">MNGTLNGKVALVTGASSGIGEAIALALAEQGAKVVAGARRTERLAALAGRACGEVVPVALDVTGRRSAEAAVAAAVERFGGLDVLVNNAGLMLAGPIEGADVTEWTRMIDTNLLGSLHMIHAALPRLLERRGAVVQISSTSGRIASAASGVYSATKFGITAFAEALRQEVTERGVRVVVVEPGFVTTELTDHITDPAMREAARQIASAIRPLRPDDVAAAVLYALTQPVHVAVNEILVRPTDQSR</sequence>
<dbReference type="InterPro" id="IPR020904">
    <property type="entry name" value="Sc_DH/Rdtase_CS"/>
</dbReference>
<gene>
    <name evidence="5" type="ORF">GCM10010468_22860</name>
</gene>
<accession>A0ABP6Q6X8</accession>
<evidence type="ECO:0000313" key="5">
    <source>
        <dbReference type="EMBL" id="GAA3207016.1"/>
    </source>
</evidence>
<dbReference type="EMBL" id="BAAAUV010000005">
    <property type="protein sequence ID" value="GAA3207016.1"/>
    <property type="molecule type" value="Genomic_DNA"/>
</dbReference>
<proteinExistence type="inferred from homology"/>
<dbReference type="PROSITE" id="PS00061">
    <property type="entry name" value="ADH_SHORT"/>
    <property type="match status" value="1"/>
</dbReference>
<dbReference type="InterPro" id="IPR036291">
    <property type="entry name" value="NAD(P)-bd_dom_sf"/>
</dbReference>
<comment type="similarity">
    <text evidence="1 3">Belongs to the short-chain dehydrogenases/reductases (SDR) family.</text>
</comment>
<evidence type="ECO:0000256" key="3">
    <source>
        <dbReference type="RuleBase" id="RU000363"/>
    </source>
</evidence>
<dbReference type="RefSeq" id="WP_344825962.1">
    <property type="nucleotide sequence ID" value="NZ_BAAAUV010000005.1"/>
</dbReference>
<dbReference type="PANTHER" id="PTHR43115">
    <property type="entry name" value="DEHYDROGENASE/REDUCTASE SDR FAMILY MEMBER 11"/>
    <property type="match status" value="1"/>
</dbReference>
<reference evidence="6" key="1">
    <citation type="journal article" date="2019" name="Int. J. Syst. Evol. Microbiol.">
        <title>The Global Catalogue of Microorganisms (GCM) 10K type strain sequencing project: providing services to taxonomists for standard genome sequencing and annotation.</title>
        <authorList>
            <consortium name="The Broad Institute Genomics Platform"/>
            <consortium name="The Broad Institute Genome Sequencing Center for Infectious Disease"/>
            <person name="Wu L."/>
            <person name="Ma J."/>
        </authorList>
    </citation>
    <scope>NUCLEOTIDE SEQUENCE [LARGE SCALE GENOMIC DNA]</scope>
    <source>
        <strain evidence="6">JCM 9377</strain>
    </source>
</reference>
<evidence type="ECO:0000259" key="4">
    <source>
        <dbReference type="SMART" id="SM00822"/>
    </source>
</evidence>
<evidence type="ECO:0000256" key="2">
    <source>
        <dbReference type="ARBA" id="ARBA00023002"/>
    </source>
</evidence>